<accession>A0A6A5ARA4</accession>
<feature type="signal peptide" evidence="2">
    <location>
        <begin position="1"/>
        <end position="20"/>
    </location>
</feature>
<dbReference type="GO" id="GO:0004553">
    <property type="term" value="F:hydrolase activity, hydrolyzing O-glycosyl compounds"/>
    <property type="evidence" value="ECO:0007669"/>
    <property type="project" value="InterPro"/>
</dbReference>
<dbReference type="InterPro" id="IPR050546">
    <property type="entry name" value="Glycosyl_Hydrlase_16"/>
</dbReference>
<dbReference type="PANTHER" id="PTHR10963">
    <property type="entry name" value="GLYCOSYL HYDROLASE-RELATED"/>
    <property type="match status" value="1"/>
</dbReference>
<reference evidence="4 5" key="1">
    <citation type="submission" date="2019-06" db="EMBL/GenBank/DDBJ databases">
        <title>Genomics analysis of Aphanomyces spp. identifies a new class of oomycete effector associated with host adaptation.</title>
        <authorList>
            <person name="Gaulin E."/>
        </authorList>
    </citation>
    <scope>NUCLEOTIDE SEQUENCE [LARGE SCALE GENOMIC DNA]</scope>
    <source>
        <strain evidence="4 5">E</strain>
    </source>
</reference>
<dbReference type="InterPro" id="IPR013320">
    <property type="entry name" value="ConA-like_dom_sf"/>
</dbReference>
<dbReference type="InterPro" id="IPR000757">
    <property type="entry name" value="Beta-glucanase-like"/>
</dbReference>
<dbReference type="SUPFAM" id="SSF49899">
    <property type="entry name" value="Concanavalin A-like lectins/glucanases"/>
    <property type="match status" value="1"/>
</dbReference>
<dbReference type="GO" id="GO:0005975">
    <property type="term" value="P:carbohydrate metabolic process"/>
    <property type="evidence" value="ECO:0007669"/>
    <property type="project" value="InterPro"/>
</dbReference>
<dbReference type="Proteomes" id="UP000469452">
    <property type="component" value="Unassembled WGS sequence"/>
</dbReference>
<dbReference type="EMBL" id="VJMI01009518">
    <property type="protein sequence ID" value="KAF0758756.1"/>
    <property type="molecule type" value="Genomic_DNA"/>
</dbReference>
<feature type="domain" description="GH16" evidence="3">
    <location>
        <begin position="41"/>
        <end position="330"/>
    </location>
</feature>
<feature type="chain" id="PRO_5025535883" description="GH16 domain-containing protein" evidence="2">
    <location>
        <begin position="21"/>
        <end position="379"/>
    </location>
</feature>
<comment type="similarity">
    <text evidence="1">Belongs to the glycosyl hydrolase 16 family.</text>
</comment>
<comment type="caution">
    <text evidence="4">The sequence shown here is derived from an EMBL/GenBank/DDBJ whole genome shotgun (WGS) entry which is preliminary data.</text>
</comment>
<protein>
    <recommendedName>
        <fullName evidence="3">GH16 domain-containing protein</fullName>
    </recommendedName>
</protein>
<dbReference type="VEuPathDB" id="FungiDB:H257_05901"/>
<evidence type="ECO:0000256" key="2">
    <source>
        <dbReference type="SAM" id="SignalP"/>
    </source>
</evidence>
<evidence type="ECO:0000259" key="3">
    <source>
        <dbReference type="PROSITE" id="PS51762"/>
    </source>
</evidence>
<evidence type="ECO:0000256" key="1">
    <source>
        <dbReference type="ARBA" id="ARBA00006865"/>
    </source>
</evidence>
<evidence type="ECO:0000313" key="5">
    <source>
        <dbReference type="Proteomes" id="UP000469452"/>
    </source>
</evidence>
<gene>
    <name evidence="4" type="ORF">AaE_003839</name>
</gene>
<organism evidence="4 5">
    <name type="scientific">Aphanomyces astaci</name>
    <name type="common">Crayfish plague agent</name>
    <dbReference type="NCBI Taxonomy" id="112090"/>
    <lineage>
        <taxon>Eukaryota</taxon>
        <taxon>Sar</taxon>
        <taxon>Stramenopiles</taxon>
        <taxon>Oomycota</taxon>
        <taxon>Saprolegniomycetes</taxon>
        <taxon>Saprolegniales</taxon>
        <taxon>Verrucalvaceae</taxon>
        <taxon>Aphanomyces</taxon>
    </lineage>
</organism>
<dbReference type="Gene3D" id="2.60.120.200">
    <property type="match status" value="1"/>
</dbReference>
<name>A0A6A5ARA4_APHAT</name>
<dbReference type="CDD" id="cd08023">
    <property type="entry name" value="GH16_laminarinase_like"/>
    <property type="match status" value="1"/>
</dbReference>
<evidence type="ECO:0000313" key="4">
    <source>
        <dbReference type="EMBL" id="KAF0758756.1"/>
    </source>
</evidence>
<dbReference type="PROSITE" id="PS51762">
    <property type="entry name" value="GH16_2"/>
    <property type="match status" value="1"/>
</dbReference>
<dbReference type="Pfam" id="PF00722">
    <property type="entry name" value="Glyco_hydro_16"/>
    <property type="match status" value="1"/>
</dbReference>
<dbReference type="AlphaFoldDB" id="A0A6A5ARA4"/>
<dbReference type="PANTHER" id="PTHR10963:SF55">
    <property type="entry name" value="GLYCOSIDE HYDROLASE FAMILY 16 PROTEIN"/>
    <property type="match status" value="1"/>
</dbReference>
<sequence length="379" mass="42484">MLALWVWLVAASIIGGSISASDIQDTANATATTTNDTTVVSSFAGGLNASEWELTFEDHFDRLDLAKWHVHHDCSTHRDCAHNDEKQVYLRDQAYVQNGHLVLEASNLTHVSEASGTRRYRSAKLDTAHSFSQRYGKFEARIQFPRGAGMWPAFWLMPKGGRCWPMDGEIDIVEYVGQTPQTIYGNYHFGGACNANLHDDPAVCGPTGASQNDDSLSYAFHEYSGNIHSMLYRTNVAVTPLVSMALSTTTTVVVWTPTSIQWFMDGQEFYRLPPKSGCRKPASFFLPSKPFYIILNFAVGGTWPGDPTAATTFPQRMVVDYVKVYQRRTTTHTLEFEPIVFIVTIVCDRVGGKRYYGRDDPISTLNRLDKWQLPKHATM</sequence>
<keyword evidence="2" id="KW-0732">Signal</keyword>
<proteinExistence type="inferred from homology"/>